<dbReference type="EMBL" id="KE504136">
    <property type="protein sequence ID" value="EPT02248.1"/>
    <property type="molecule type" value="Genomic_DNA"/>
</dbReference>
<feature type="compositionally biased region" description="Acidic residues" evidence="6">
    <location>
        <begin position="409"/>
        <end position="422"/>
    </location>
</feature>
<accession>S8ECC9</accession>
<keyword evidence="5" id="KW-0539">Nucleus</keyword>
<dbReference type="SUPFAM" id="SSF160059">
    <property type="entry name" value="PriA/YqbF domain"/>
    <property type="match status" value="1"/>
</dbReference>
<protein>
    <recommendedName>
        <fullName evidence="3">DNA replication complex GINS protein SLD5</fullName>
    </recommendedName>
</protein>
<comment type="subcellular location">
    <subcellularLocation>
        <location evidence="1">Nucleus</location>
    </subcellularLocation>
</comment>
<dbReference type="InterPro" id="IPR009072">
    <property type="entry name" value="Histone-fold"/>
</dbReference>
<dbReference type="InParanoid" id="S8ECC9"/>
<dbReference type="Gene3D" id="1.10.20.10">
    <property type="entry name" value="Histone, subunit A"/>
    <property type="match status" value="1"/>
</dbReference>
<dbReference type="Gene3D" id="1.20.58.1030">
    <property type="match status" value="1"/>
</dbReference>
<dbReference type="SUPFAM" id="SSF47113">
    <property type="entry name" value="Histone-fold"/>
    <property type="match status" value="1"/>
</dbReference>
<evidence type="ECO:0000313" key="11">
    <source>
        <dbReference type="Proteomes" id="UP000015241"/>
    </source>
</evidence>
<evidence type="ECO:0000259" key="7">
    <source>
        <dbReference type="Pfam" id="PF00808"/>
    </source>
</evidence>
<organism evidence="10 11">
    <name type="scientific">Fomitopsis schrenkii</name>
    <name type="common">Brown rot fungus</name>
    <dbReference type="NCBI Taxonomy" id="2126942"/>
    <lineage>
        <taxon>Eukaryota</taxon>
        <taxon>Fungi</taxon>
        <taxon>Dikarya</taxon>
        <taxon>Basidiomycota</taxon>
        <taxon>Agaricomycotina</taxon>
        <taxon>Agaricomycetes</taxon>
        <taxon>Polyporales</taxon>
        <taxon>Fomitopsis</taxon>
    </lineage>
</organism>
<dbReference type="GO" id="GO:0000811">
    <property type="term" value="C:GINS complex"/>
    <property type="evidence" value="ECO:0007669"/>
    <property type="project" value="TreeGrafter"/>
</dbReference>
<dbReference type="PANTHER" id="PTHR21206:SF0">
    <property type="entry name" value="DNA REPLICATION COMPLEX GINS PROTEIN SLD5"/>
    <property type="match status" value="1"/>
</dbReference>
<evidence type="ECO:0000256" key="3">
    <source>
        <dbReference type="ARBA" id="ARBA00014804"/>
    </source>
</evidence>
<dbReference type="GO" id="GO:0000727">
    <property type="term" value="P:double-strand break repair via break-induced replication"/>
    <property type="evidence" value="ECO:0007669"/>
    <property type="project" value="TreeGrafter"/>
</dbReference>
<feature type="compositionally biased region" description="Basic residues" evidence="6">
    <location>
        <begin position="354"/>
        <end position="363"/>
    </location>
</feature>
<dbReference type="eggNOG" id="KOG3176">
    <property type="taxonomic scope" value="Eukaryota"/>
</dbReference>
<evidence type="ECO:0000256" key="2">
    <source>
        <dbReference type="ARBA" id="ARBA00008187"/>
    </source>
</evidence>
<dbReference type="InterPro" id="IPR003958">
    <property type="entry name" value="CBFA_NFYB_domain"/>
</dbReference>
<feature type="domain" description="DNA replication complex GINS protein SLD5 C-terminal" evidence="9">
    <location>
        <begin position="203"/>
        <end position="252"/>
    </location>
</feature>
<dbReference type="InterPro" id="IPR036224">
    <property type="entry name" value="GINS_bundle-like_dom_sf"/>
</dbReference>
<feature type="domain" description="GINS subunit" evidence="8">
    <location>
        <begin position="93"/>
        <end position="173"/>
    </location>
</feature>
<evidence type="ECO:0000256" key="6">
    <source>
        <dbReference type="SAM" id="MobiDB-lite"/>
    </source>
</evidence>
<dbReference type="PANTHER" id="PTHR21206">
    <property type="entry name" value="SLD5 PROTEIN"/>
    <property type="match status" value="1"/>
</dbReference>
<keyword evidence="4" id="KW-0235">DNA replication</keyword>
<feature type="region of interest" description="Disordered" evidence="6">
    <location>
        <begin position="1"/>
        <end position="50"/>
    </location>
</feature>
<gene>
    <name evidence="10" type="ORF">FOMPIDRAFT_155456</name>
</gene>
<sequence>MLDDVELEPNGPQAGPSFVDRARHAPDDDDYPVADDFGRPDPNLLDPGAEEDTPFQQLIRHWMNERQAPEILPGQEILLGRVLDHVRKQSDDVQLLRADPDSSEDEHFRIMLVQTEIERVKFVVRSYIRTRLYKIEKYARWISATPDEHEKLSKAELDHARRYARLTEYHFNQCVLQSLPPQQRSLEDEMAFMPPMIPEPDKLRPVFVHARQDCPHVRLPDGTSITMEKGRISLTPYYVVEQLLLRGEVELVVTEGIRARIKRIMQKDEEVGKVAQATPIVISKALELFLAMIIDEASKVTLDRGSKRVEAYHLKHAVETVDMLDFLKEIVEAVPDPSAGGTIDLDPDTTESGRKRRGGKGRRAAAVDGEEGAAQAPRRRRKKGEAKEEGEDGQPKRRSRKKKEKEEKPEDDDQDMEEEEGTGGEAGPVRRDEYDDDDWEG</sequence>
<proteinExistence type="inferred from homology"/>
<dbReference type="CDD" id="cd11711">
    <property type="entry name" value="GINS_A_Sld5"/>
    <property type="match status" value="1"/>
</dbReference>
<dbReference type="CDD" id="cd22906">
    <property type="entry name" value="HFD_DRAP1"/>
    <property type="match status" value="1"/>
</dbReference>
<dbReference type="OrthoDB" id="338231at2759"/>
<dbReference type="GO" id="GO:0006261">
    <property type="term" value="P:DNA-templated DNA replication"/>
    <property type="evidence" value="ECO:0007669"/>
    <property type="project" value="InterPro"/>
</dbReference>
<feature type="region of interest" description="Disordered" evidence="6">
    <location>
        <begin position="336"/>
        <end position="441"/>
    </location>
</feature>
<keyword evidence="11" id="KW-1185">Reference proteome</keyword>
<dbReference type="GO" id="GO:0046982">
    <property type="term" value="F:protein heterodimerization activity"/>
    <property type="evidence" value="ECO:0007669"/>
    <property type="project" value="InterPro"/>
</dbReference>
<dbReference type="HOGENOM" id="CLU_621177_0_0_1"/>
<dbReference type="Proteomes" id="UP000015241">
    <property type="component" value="Unassembled WGS sequence"/>
</dbReference>
<evidence type="ECO:0000256" key="4">
    <source>
        <dbReference type="ARBA" id="ARBA00022705"/>
    </source>
</evidence>
<dbReference type="STRING" id="743788.S8ECC9"/>
<dbReference type="CDD" id="cd21692">
    <property type="entry name" value="GINS_B_Sld5"/>
    <property type="match status" value="1"/>
</dbReference>
<evidence type="ECO:0000259" key="8">
    <source>
        <dbReference type="Pfam" id="PF05916"/>
    </source>
</evidence>
<name>S8ECC9_FOMSC</name>
<dbReference type="InterPro" id="IPR008591">
    <property type="entry name" value="GINS_Sld5"/>
</dbReference>
<dbReference type="InterPro" id="IPR038749">
    <property type="entry name" value="Sld5_GINS_A"/>
</dbReference>
<reference evidence="10 11" key="1">
    <citation type="journal article" date="2012" name="Science">
        <title>The Paleozoic origin of enzymatic lignin decomposition reconstructed from 31 fungal genomes.</title>
        <authorList>
            <person name="Floudas D."/>
            <person name="Binder M."/>
            <person name="Riley R."/>
            <person name="Barry K."/>
            <person name="Blanchette R.A."/>
            <person name="Henrissat B."/>
            <person name="Martinez A.T."/>
            <person name="Otillar R."/>
            <person name="Spatafora J.W."/>
            <person name="Yadav J.S."/>
            <person name="Aerts A."/>
            <person name="Benoit I."/>
            <person name="Boyd A."/>
            <person name="Carlson A."/>
            <person name="Copeland A."/>
            <person name="Coutinho P.M."/>
            <person name="de Vries R.P."/>
            <person name="Ferreira P."/>
            <person name="Findley K."/>
            <person name="Foster B."/>
            <person name="Gaskell J."/>
            <person name="Glotzer D."/>
            <person name="Gorecki P."/>
            <person name="Heitman J."/>
            <person name="Hesse C."/>
            <person name="Hori C."/>
            <person name="Igarashi K."/>
            <person name="Jurgens J.A."/>
            <person name="Kallen N."/>
            <person name="Kersten P."/>
            <person name="Kohler A."/>
            <person name="Kuees U."/>
            <person name="Kumar T.K.A."/>
            <person name="Kuo A."/>
            <person name="LaButti K."/>
            <person name="Larrondo L.F."/>
            <person name="Lindquist E."/>
            <person name="Ling A."/>
            <person name="Lombard V."/>
            <person name="Lucas S."/>
            <person name="Lundell T."/>
            <person name="Martin R."/>
            <person name="McLaughlin D.J."/>
            <person name="Morgenstern I."/>
            <person name="Morin E."/>
            <person name="Murat C."/>
            <person name="Nagy L.G."/>
            <person name="Nolan M."/>
            <person name="Ohm R.A."/>
            <person name="Patyshakuliyeva A."/>
            <person name="Rokas A."/>
            <person name="Ruiz-Duenas F.J."/>
            <person name="Sabat G."/>
            <person name="Salamov A."/>
            <person name="Samejima M."/>
            <person name="Schmutz J."/>
            <person name="Slot J.C."/>
            <person name="St John F."/>
            <person name="Stenlid J."/>
            <person name="Sun H."/>
            <person name="Sun S."/>
            <person name="Syed K."/>
            <person name="Tsang A."/>
            <person name="Wiebenga A."/>
            <person name="Young D."/>
            <person name="Pisabarro A."/>
            <person name="Eastwood D.C."/>
            <person name="Martin F."/>
            <person name="Cullen D."/>
            <person name="Grigoriev I.V."/>
            <person name="Hibbett D.S."/>
        </authorList>
    </citation>
    <scope>NUCLEOTIDE SEQUENCE</scope>
    <source>
        <strain evidence="11">FP-58527</strain>
    </source>
</reference>
<dbReference type="InterPro" id="IPR021151">
    <property type="entry name" value="GINS_A"/>
</dbReference>
<dbReference type="SUPFAM" id="SSF158573">
    <property type="entry name" value="GINS helical bundle-like"/>
    <property type="match status" value="1"/>
</dbReference>
<evidence type="ECO:0000256" key="1">
    <source>
        <dbReference type="ARBA" id="ARBA00004123"/>
    </source>
</evidence>
<dbReference type="Pfam" id="PF00808">
    <property type="entry name" value="CBFD_NFYB_HMF"/>
    <property type="match status" value="1"/>
</dbReference>
<evidence type="ECO:0000256" key="5">
    <source>
        <dbReference type="ARBA" id="ARBA00023242"/>
    </source>
</evidence>
<dbReference type="AlphaFoldDB" id="S8ECC9"/>
<feature type="domain" description="Transcription factor CBF/NF-Y/archaeal histone" evidence="7">
    <location>
        <begin position="259"/>
        <end position="318"/>
    </location>
</feature>
<evidence type="ECO:0000259" key="9">
    <source>
        <dbReference type="Pfam" id="PF16922"/>
    </source>
</evidence>
<dbReference type="Pfam" id="PF16922">
    <property type="entry name" value="SLD5_C"/>
    <property type="match status" value="1"/>
</dbReference>
<dbReference type="InterPro" id="IPR031633">
    <property type="entry name" value="SLD5_C"/>
</dbReference>
<dbReference type="Pfam" id="PF05916">
    <property type="entry name" value="Sld5"/>
    <property type="match status" value="1"/>
</dbReference>
<evidence type="ECO:0000313" key="10">
    <source>
        <dbReference type="EMBL" id="EPT02248.1"/>
    </source>
</evidence>
<dbReference type="eggNOG" id="KOG1659">
    <property type="taxonomic scope" value="Eukaryota"/>
</dbReference>
<comment type="similarity">
    <text evidence="2">Belongs to the GINS4/SLD5 family.</text>
</comment>